<organism evidence="2 3">
    <name type="scientific">Entotheonella factor</name>
    <dbReference type="NCBI Taxonomy" id="1429438"/>
    <lineage>
        <taxon>Bacteria</taxon>
        <taxon>Pseudomonadati</taxon>
        <taxon>Nitrospinota/Tectimicrobiota group</taxon>
        <taxon>Candidatus Tectimicrobiota</taxon>
        <taxon>Candidatus Entotheonellia</taxon>
        <taxon>Candidatus Entotheonellales</taxon>
        <taxon>Candidatus Entotheonellaceae</taxon>
        <taxon>Candidatus Entotheonella</taxon>
    </lineage>
</organism>
<protein>
    <recommendedName>
        <fullName evidence="4">Transcriptional regulator</fullName>
    </recommendedName>
</protein>
<gene>
    <name evidence="2" type="ORF">ETSY1_39450</name>
</gene>
<evidence type="ECO:0000313" key="2">
    <source>
        <dbReference type="EMBL" id="ETW93384.1"/>
    </source>
</evidence>
<dbReference type="EMBL" id="AZHW01001246">
    <property type="protein sequence ID" value="ETW93384.1"/>
    <property type="molecule type" value="Genomic_DNA"/>
</dbReference>
<dbReference type="Proteomes" id="UP000019141">
    <property type="component" value="Unassembled WGS sequence"/>
</dbReference>
<evidence type="ECO:0000256" key="1">
    <source>
        <dbReference type="SAM" id="SignalP"/>
    </source>
</evidence>
<evidence type="ECO:0000313" key="3">
    <source>
        <dbReference type="Proteomes" id="UP000019141"/>
    </source>
</evidence>
<sequence>MLAGACVLMLAAKTFALSVGAVRDWEQDRCRPDRATRMLLQVIAHNSEAVKQALRAQDAGI</sequence>
<comment type="caution">
    <text evidence="2">The sequence shown here is derived from an EMBL/GenBank/DDBJ whole genome shotgun (WGS) entry which is preliminary data.</text>
</comment>
<accession>W4L683</accession>
<name>W4L683_ENTF1</name>
<dbReference type="HOGENOM" id="CLU_2913814_0_0_7"/>
<keyword evidence="1" id="KW-0732">Signal</keyword>
<proteinExistence type="predicted"/>
<reference evidence="2 3" key="1">
    <citation type="journal article" date="2014" name="Nature">
        <title>An environmental bacterial taxon with a large and distinct metabolic repertoire.</title>
        <authorList>
            <person name="Wilson M.C."/>
            <person name="Mori T."/>
            <person name="Ruckert C."/>
            <person name="Uria A.R."/>
            <person name="Helf M.J."/>
            <person name="Takada K."/>
            <person name="Gernert C."/>
            <person name="Steffens U.A."/>
            <person name="Heycke N."/>
            <person name="Schmitt S."/>
            <person name="Rinke C."/>
            <person name="Helfrich E.J."/>
            <person name="Brachmann A.O."/>
            <person name="Gurgui C."/>
            <person name="Wakimoto T."/>
            <person name="Kracht M."/>
            <person name="Crusemann M."/>
            <person name="Hentschel U."/>
            <person name="Abe I."/>
            <person name="Matsunaga S."/>
            <person name="Kalinowski J."/>
            <person name="Takeyama H."/>
            <person name="Piel J."/>
        </authorList>
    </citation>
    <scope>NUCLEOTIDE SEQUENCE [LARGE SCALE GENOMIC DNA]</scope>
    <source>
        <strain evidence="3">TSY1</strain>
    </source>
</reference>
<dbReference type="AlphaFoldDB" id="W4L683"/>
<dbReference type="InterPro" id="IPR010982">
    <property type="entry name" value="Lambda_DNA-bd_dom_sf"/>
</dbReference>
<feature type="signal peptide" evidence="1">
    <location>
        <begin position="1"/>
        <end position="16"/>
    </location>
</feature>
<dbReference type="Gene3D" id="1.10.260.40">
    <property type="entry name" value="lambda repressor-like DNA-binding domains"/>
    <property type="match status" value="1"/>
</dbReference>
<keyword evidence="3" id="KW-1185">Reference proteome</keyword>
<dbReference type="GO" id="GO:0003677">
    <property type="term" value="F:DNA binding"/>
    <property type="evidence" value="ECO:0007669"/>
    <property type="project" value="InterPro"/>
</dbReference>
<feature type="chain" id="PRO_5004844607" description="Transcriptional regulator" evidence="1">
    <location>
        <begin position="17"/>
        <end position="61"/>
    </location>
</feature>
<evidence type="ECO:0008006" key="4">
    <source>
        <dbReference type="Google" id="ProtNLM"/>
    </source>
</evidence>